<dbReference type="EMBL" id="CP018154">
    <property type="protein sequence ID" value="APG61629.1"/>
    <property type="molecule type" value="Genomic_DNA"/>
</dbReference>
<dbReference type="InterPro" id="IPR008461">
    <property type="entry name" value="CrtY"/>
</dbReference>
<dbReference type="Gene3D" id="3.50.50.60">
    <property type="entry name" value="FAD/NAD(P)-binding domain"/>
    <property type="match status" value="1"/>
</dbReference>
<sequence length="401" mass="45109">MSQAPSPEKNISTPPANLKCDVAIVGGGLAGGLAAIALAKMRPELKVMLIEQNDHFGGNHLWSFFSSDIDPQHSWLIAPLITYGWAGYNVDFPKFNRHLDNKYYSITSDRLDEYLREILPADNMILSANVKALSPRLVVLKGGQRINASCVIDARGGADTRFFDCGWQKFCGQMLQLSDPHGLKHPIIMDASVDQSDGYRFVYVLPFGMDKLFIEDTYYHDEPEMQVERWRGNIARYAAQKGWNIDAIIREEAGVLPVIMGGDLEKYWNSGGSRIAKIGARGAFFHAVTSYSLPDAVRIAAFIAQQDDLDGDKLHMQLYHRAQSHWSGQKYYHMLNKMLFRAAEPAERYRVLERFYTLSPQLIGRFYNGTSSIKDKIRLLSGRPPVPITKAVKALGAAKYR</sequence>
<dbReference type="AlphaFoldDB" id="A0A1L3J916"/>
<keyword evidence="3" id="KW-1185">Reference proteome</keyword>
<gene>
    <name evidence="2" type="ORF">LPB140_00880</name>
</gene>
<evidence type="ECO:0000313" key="2">
    <source>
        <dbReference type="EMBL" id="APG61629.1"/>
    </source>
</evidence>
<dbReference type="InterPro" id="IPR010108">
    <property type="entry name" value="Lycopene_cyclase_b/e"/>
</dbReference>
<dbReference type="GO" id="GO:0016117">
    <property type="term" value="P:carotenoid biosynthetic process"/>
    <property type="evidence" value="ECO:0007669"/>
    <property type="project" value="InterPro"/>
</dbReference>
<dbReference type="NCBIfam" id="TIGR01790">
    <property type="entry name" value="carotene-cycl"/>
    <property type="match status" value="1"/>
</dbReference>
<dbReference type="RefSeq" id="WP_072558274.1">
    <property type="nucleotide sequence ID" value="NZ_CP018154.1"/>
</dbReference>
<reference evidence="2 3" key="1">
    <citation type="submission" date="2016-11" db="EMBL/GenBank/DDBJ databases">
        <title>Sphingorhabdus sp. LPB0140, isolated from marine environment.</title>
        <authorList>
            <person name="Kim E."/>
            <person name="Yi H."/>
        </authorList>
    </citation>
    <scope>NUCLEOTIDE SEQUENCE [LARGE SCALE GENOMIC DNA]</scope>
    <source>
        <strain evidence="2 3">LPB0140</strain>
    </source>
</reference>
<dbReference type="OrthoDB" id="5793379at2"/>
<dbReference type="GO" id="GO:0045436">
    <property type="term" value="F:lycopene beta cyclase activity"/>
    <property type="evidence" value="ECO:0007669"/>
    <property type="project" value="InterPro"/>
</dbReference>
<accession>A0A1L3J916</accession>
<dbReference type="KEGG" id="sphl:LPB140_00880"/>
<dbReference type="STRING" id="1913578.LPB140_00880"/>
<dbReference type="Proteomes" id="UP000242561">
    <property type="component" value="Chromosome"/>
</dbReference>
<dbReference type="Pfam" id="PF05834">
    <property type="entry name" value="Lycopene_cycl"/>
    <property type="match status" value="1"/>
</dbReference>
<evidence type="ECO:0000256" key="1">
    <source>
        <dbReference type="ARBA" id="ARBA00006599"/>
    </source>
</evidence>
<dbReference type="GO" id="GO:0016705">
    <property type="term" value="F:oxidoreductase activity, acting on paired donors, with incorporation or reduction of molecular oxygen"/>
    <property type="evidence" value="ECO:0007669"/>
    <property type="project" value="InterPro"/>
</dbReference>
<name>A0A1L3J916_9SPHN</name>
<dbReference type="NCBIfam" id="TIGR01789">
    <property type="entry name" value="lycopene_cycl"/>
    <property type="match status" value="1"/>
</dbReference>
<protein>
    <submittedName>
        <fullName evidence="2">Lycopene cyclase</fullName>
    </submittedName>
</protein>
<dbReference type="SUPFAM" id="SSF51905">
    <property type="entry name" value="FAD/NAD(P)-binding domain"/>
    <property type="match status" value="1"/>
</dbReference>
<dbReference type="InterPro" id="IPR036188">
    <property type="entry name" value="FAD/NAD-bd_sf"/>
</dbReference>
<comment type="similarity">
    <text evidence="1">Belongs to the lycopene cyclase family.</text>
</comment>
<proteinExistence type="inferred from homology"/>
<organism evidence="2 3">
    <name type="scientific">Sphingorhabdus lutea</name>
    <dbReference type="NCBI Taxonomy" id="1913578"/>
    <lineage>
        <taxon>Bacteria</taxon>
        <taxon>Pseudomonadati</taxon>
        <taxon>Pseudomonadota</taxon>
        <taxon>Alphaproteobacteria</taxon>
        <taxon>Sphingomonadales</taxon>
        <taxon>Sphingomonadaceae</taxon>
        <taxon>Sphingorhabdus</taxon>
    </lineage>
</organism>
<evidence type="ECO:0000313" key="3">
    <source>
        <dbReference type="Proteomes" id="UP000242561"/>
    </source>
</evidence>